<dbReference type="EMBL" id="KN403525">
    <property type="protein sequence ID" value="KHG15348.1"/>
    <property type="molecule type" value="Genomic_DNA"/>
</dbReference>
<reference evidence="2" key="1">
    <citation type="submission" date="2014-09" db="EMBL/GenBank/DDBJ databases">
        <authorList>
            <person name="Mudge J."/>
            <person name="Ramaraj T."/>
            <person name="Lindquist I.E."/>
            <person name="Bharti A.K."/>
            <person name="Sundararajan A."/>
            <person name="Cameron C.T."/>
            <person name="Woodward J.E."/>
            <person name="May G.D."/>
            <person name="Brubaker C."/>
            <person name="Broadhvest J."/>
            <person name="Wilkins T.A."/>
        </authorList>
    </citation>
    <scope>NUCLEOTIDE SEQUENCE</scope>
    <source>
        <strain evidence="2">cv. AKA8401</strain>
    </source>
</reference>
<gene>
    <name evidence="1" type="ORF">F383_19569</name>
</gene>
<dbReference type="AlphaFoldDB" id="A0A0B0NLF6"/>
<sequence length="37" mass="3989">MIQSSGAQWVKEAVDGRFGATGVESWAPCVPRVHMEA</sequence>
<dbReference type="Proteomes" id="UP000032142">
    <property type="component" value="Unassembled WGS sequence"/>
</dbReference>
<accession>A0A0B0NLF6</accession>
<proteinExistence type="predicted"/>
<organism evidence="1 2">
    <name type="scientific">Gossypium arboreum</name>
    <name type="common">Tree cotton</name>
    <name type="synonym">Gossypium nanking</name>
    <dbReference type="NCBI Taxonomy" id="29729"/>
    <lineage>
        <taxon>Eukaryota</taxon>
        <taxon>Viridiplantae</taxon>
        <taxon>Streptophyta</taxon>
        <taxon>Embryophyta</taxon>
        <taxon>Tracheophyta</taxon>
        <taxon>Spermatophyta</taxon>
        <taxon>Magnoliopsida</taxon>
        <taxon>eudicotyledons</taxon>
        <taxon>Gunneridae</taxon>
        <taxon>Pentapetalae</taxon>
        <taxon>rosids</taxon>
        <taxon>malvids</taxon>
        <taxon>Malvales</taxon>
        <taxon>Malvaceae</taxon>
        <taxon>Malvoideae</taxon>
        <taxon>Gossypium</taxon>
    </lineage>
</organism>
<name>A0A0B0NLF6_GOSAR</name>
<evidence type="ECO:0000313" key="1">
    <source>
        <dbReference type="EMBL" id="KHG15348.1"/>
    </source>
</evidence>
<protein>
    <submittedName>
        <fullName evidence="1">Uncharacterized protein</fullName>
    </submittedName>
</protein>
<evidence type="ECO:0000313" key="2">
    <source>
        <dbReference type="Proteomes" id="UP000032142"/>
    </source>
</evidence>
<keyword evidence="2" id="KW-1185">Reference proteome</keyword>